<dbReference type="GO" id="GO:0004089">
    <property type="term" value="F:carbonate dehydratase activity"/>
    <property type="evidence" value="ECO:0007669"/>
    <property type="project" value="UniProtKB-UniRule"/>
</dbReference>
<feature type="binding site" evidence="7">
    <location>
        <position position="115"/>
    </location>
    <ligand>
        <name>Zn(2+)</name>
        <dbReference type="ChEBI" id="CHEBI:29105"/>
    </ligand>
</feature>
<evidence type="ECO:0000256" key="3">
    <source>
        <dbReference type="ARBA" id="ARBA00022723"/>
    </source>
</evidence>
<dbReference type="GO" id="GO:0008270">
    <property type="term" value="F:zinc ion binding"/>
    <property type="evidence" value="ECO:0007669"/>
    <property type="project" value="UniProtKB-UniRule"/>
</dbReference>
<feature type="binding site" evidence="7">
    <location>
        <position position="117"/>
    </location>
    <ligand>
        <name>Zn(2+)</name>
        <dbReference type="ChEBI" id="CHEBI:29105"/>
    </ligand>
</feature>
<feature type="region of interest" description="Disordered" evidence="9">
    <location>
        <begin position="270"/>
        <end position="289"/>
    </location>
</feature>
<dbReference type="Gene3D" id="3.40.1050.10">
    <property type="entry name" value="Carbonic anhydrase"/>
    <property type="match status" value="1"/>
</dbReference>
<keyword evidence="11" id="KW-1185">Reference proteome</keyword>
<dbReference type="STRING" id="1890683.A0A427XYA2"/>
<dbReference type="PANTHER" id="PTHR11002">
    <property type="entry name" value="CARBONIC ANHYDRASE"/>
    <property type="match status" value="1"/>
</dbReference>
<proteinExistence type="inferred from homology"/>
<comment type="similarity">
    <text evidence="1 8">Belongs to the beta-class carbonic anhydrase family.</text>
</comment>
<feature type="binding site" evidence="7">
    <location>
        <position position="174"/>
    </location>
    <ligand>
        <name>Zn(2+)</name>
        <dbReference type="ChEBI" id="CHEBI:29105"/>
    </ligand>
</feature>
<dbReference type="PANTHER" id="PTHR11002:SF76">
    <property type="entry name" value="CARBONIC ANHYDRASE"/>
    <property type="match status" value="1"/>
</dbReference>
<gene>
    <name evidence="10" type="ORF">EHS25_005489</name>
</gene>
<dbReference type="EMBL" id="RSCD01000023">
    <property type="protein sequence ID" value="RSH83874.1"/>
    <property type="molecule type" value="Genomic_DNA"/>
</dbReference>
<comment type="catalytic activity">
    <reaction evidence="6 8">
        <text>hydrogencarbonate + H(+) = CO2 + H2O</text>
        <dbReference type="Rhea" id="RHEA:10748"/>
        <dbReference type="ChEBI" id="CHEBI:15377"/>
        <dbReference type="ChEBI" id="CHEBI:15378"/>
        <dbReference type="ChEBI" id="CHEBI:16526"/>
        <dbReference type="ChEBI" id="CHEBI:17544"/>
        <dbReference type="EC" id="4.2.1.1"/>
    </reaction>
</comment>
<evidence type="ECO:0000313" key="10">
    <source>
        <dbReference type="EMBL" id="RSH83874.1"/>
    </source>
</evidence>
<keyword evidence="5 8" id="KW-0456">Lyase</keyword>
<dbReference type="GO" id="GO:0034599">
    <property type="term" value="P:cellular response to oxidative stress"/>
    <property type="evidence" value="ECO:0007669"/>
    <property type="project" value="TreeGrafter"/>
</dbReference>
<comment type="function">
    <text evidence="8">Reversible hydration of carbon dioxide.</text>
</comment>
<protein>
    <recommendedName>
        <fullName evidence="2 8">Carbonic anhydrase</fullName>
        <ecNumber evidence="2 8">4.2.1.1</ecNumber>
    </recommendedName>
    <alternativeName>
        <fullName evidence="8">Carbonate dehydratase</fullName>
    </alternativeName>
</protein>
<evidence type="ECO:0000256" key="5">
    <source>
        <dbReference type="ARBA" id="ARBA00023239"/>
    </source>
</evidence>
<dbReference type="SMART" id="SM00947">
    <property type="entry name" value="Pro_CA"/>
    <property type="match status" value="1"/>
</dbReference>
<evidence type="ECO:0000256" key="8">
    <source>
        <dbReference type="RuleBase" id="RU003956"/>
    </source>
</evidence>
<dbReference type="AlphaFoldDB" id="A0A427XYA2"/>
<comment type="cofactor">
    <cofactor evidence="7">
        <name>Zn(2+)</name>
        <dbReference type="ChEBI" id="CHEBI:29105"/>
    </cofactor>
    <text evidence="7">Binds 1 zinc ion per subunit.</text>
</comment>
<dbReference type="EC" id="4.2.1.1" evidence="2 8"/>
<evidence type="ECO:0000256" key="6">
    <source>
        <dbReference type="ARBA" id="ARBA00048348"/>
    </source>
</evidence>
<sequence>MANAIAPPEEVLMGAWNRPRGEVLEGWHVDLELPVVHAALLNTSQPAWSHPSATAYIPTLTFPSEMPAQSSLDYPEMKELFSRNLSWSRAMWKKDPEFFPMHYPGQRPEFLWIGCSDARVPETTIMGCQPGEIFVHRNVANTYHPHDDSINSVMMIALFNFKVKHIVVTGHTNCVGCNQALNVSKLPAVPASTSLQRFLAPTATLARSLWTEDGPPTLDLLVEENVVQQVKNLLASDIIAEDWRRRGVDGVTIHGWVYHLEDGTIRDLNISQGPPGSVPGKKTKNGDFF</sequence>
<evidence type="ECO:0000313" key="11">
    <source>
        <dbReference type="Proteomes" id="UP000279259"/>
    </source>
</evidence>
<name>A0A427XYA2_9TREE</name>
<evidence type="ECO:0000256" key="1">
    <source>
        <dbReference type="ARBA" id="ARBA00006217"/>
    </source>
</evidence>
<evidence type="ECO:0000256" key="7">
    <source>
        <dbReference type="PIRSR" id="PIRSR601765-1"/>
    </source>
</evidence>
<dbReference type="InterPro" id="IPR036874">
    <property type="entry name" value="Carbonic_anhydrase_sf"/>
</dbReference>
<accession>A0A427XYA2</accession>
<comment type="caution">
    <text evidence="10">The sequence shown here is derived from an EMBL/GenBank/DDBJ whole genome shotgun (WGS) entry which is preliminary data.</text>
</comment>
<dbReference type="Proteomes" id="UP000279259">
    <property type="component" value="Unassembled WGS sequence"/>
</dbReference>
<evidence type="ECO:0000256" key="9">
    <source>
        <dbReference type="SAM" id="MobiDB-lite"/>
    </source>
</evidence>
<evidence type="ECO:0000256" key="4">
    <source>
        <dbReference type="ARBA" id="ARBA00022833"/>
    </source>
</evidence>
<dbReference type="GO" id="GO:0071244">
    <property type="term" value="P:cellular response to carbon dioxide"/>
    <property type="evidence" value="ECO:0007669"/>
    <property type="project" value="TreeGrafter"/>
</dbReference>
<feature type="binding site" evidence="7">
    <location>
        <position position="171"/>
    </location>
    <ligand>
        <name>Zn(2+)</name>
        <dbReference type="ChEBI" id="CHEBI:29105"/>
    </ligand>
</feature>
<dbReference type="SUPFAM" id="SSF53056">
    <property type="entry name" value="beta-carbonic anhydrase, cab"/>
    <property type="match status" value="1"/>
</dbReference>
<dbReference type="CDD" id="cd00883">
    <property type="entry name" value="beta_CA_cladeA"/>
    <property type="match status" value="1"/>
</dbReference>
<dbReference type="Pfam" id="PF00484">
    <property type="entry name" value="Pro_CA"/>
    <property type="match status" value="1"/>
</dbReference>
<reference evidence="10 11" key="1">
    <citation type="submission" date="2018-11" db="EMBL/GenBank/DDBJ databases">
        <title>Genome sequence of Saitozyma podzolica DSM 27192.</title>
        <authorList>
            <person name="Aliyu H."/>
            <person name="Gorte O."/>
            <person name="Ochsenreither K."/>
        </authorList>
    </citation>
    <scope>NUCLEOTIDE SEQUENCE [LARGE SCALE GENOMIC DNA]</scope>
    <source>
        <strain evidence="10 11">DSM 27192</strain>
    </source>
</reference>
<keyword evidence="4 7" id="KW-0862">Zinc</keyword>
<keyword evidence="3 7" id="KW-0479">Metal-binding</keyword>
<dbReference type="OrthoDB" id="10248475at2759"/>
<organism evidence="10 11">
    <name type="scientific">Saitozyma podzolica</name>
    <dbReference type="NCBI Taxonomy" id="1890683"/>
    <lineage>
        <taxon>Eukaryota</taxon>
        <taxon>Fungi</taxon>
        <taxon>Dikarya</taxon>
        <taxon>Basidiomycota</taxon>
        <taxon>Agaricomycotina</taxon>
        <taxon>Tremellomycetes</taxon>
        <taxon>Tremellales</taxon>
        <taxon>Trimorphomycetaceae</taxon>
        <taxon>Saitozyma</taxon>
    </lineage>
</organism>
<dbReference type="InterPro" id="IPR001765">
    <property type="entry name" value="Carbonic_anhydrase"/>
</dbReference>
<evidence type="ECO:0000256" key="2">
    <source>
        <dbReference type="ARBA" id="ARBA00012925"/>
    </source>
</evidence>